<dbReference type="Pfam" id="PF20283">
    <property type="entry name" value="CTD7"/>
    <property type="match status" value="1"/>
</dbReference>
<reference evidence="2 3" key="1">
    <citation type="submission" date="2020-10" db="EMBL/GenBank/DDBJ databases">
        <title>Sequencing the genomes of 1000 actinobacteria strains.</title>
        <authorList>
            <person name="Klenk H.-P."/>
        </authorList>
    </citation>
    <scope>NUCLEOTIDE SEQUENCE [LARGE SCALE GENOMIC DNA]</scope>
    <source>
        <strain evidence="2 3">DSM 46744</strain>
    </source>
</reference>
<keyword evidence="3" id="KW-1185">Reference proteome</keyword>
<gene>
    <name evidence="2" type="ORF">H4W34_000225</name>
</gene>
<organism evidence="2 3">
    <name type="scientific">Actinomadura algeriensis</name>
    <dbReference type="NCBI Taxonomy" id="1679523"/>
    <lineage>
        <taxon>Bacteria</taxon>
        <taxon>Bacillati</taxon>
        <taxon>Actinomycetota</taxon>
        <taxon>Actinomycetes</taxon>
        <taxon>Streptosporangiales</taxon>
        <taxon>Thermomonosporaceae</taxon>
        <taxon>Actinomadura</taxon>
    </lineage>
</organism>
<dbReference type="Proteomes" id="UP000627838">
    <property type="component" value="Unassembled WGS sequence"/>
</dbReference>
<name>A0ABR9JIN2_9ACTN</name>
<sequence length="403" mass="44834">MPAGQHDASASAIGYLYQVNWCLIELLQRAPDRPDQAISIETHDDVAWEQAGSPVELLQAKHHIGAATSLGDKDVDLWKTLMVWMNTAQPTDPQGPALILVTTAVAAAGTAAHVLRRDSRNTQAAVIKLNDAARTSKNKITENARTRFLSFTEAEQQILLNRVTVADGALGVDDLDDKLRKLLWAALPNANQDLYLSMVWKWWAGVALDMLRGRRRMVGAGEAQAMLSHLRDQFSEDNLPTTVELADVDENHVVALHADSVFVHQMRWVACNEVNLRKAIVDYYRAVTQATKWITEDLIGLHELEKFEDNLRDEWDRAFADMIEDLGLDADEDAKIAAGKALLRTLRDSTSVNVRPLYNDAFFARGRRHVLAENQVIGWHPDFQARLEELLSVSAPAGAPEGP</sequence>
<protein>
    <recommendedName>
        <fullName evidence="1">ABC-three component systems C-terminal domain-containing protein</fullName>
    </recommendedName>
</protein>
<evidence type="ECO:0000259" key="1">
    <source>
        <dbReference type="Pfam" id="PF20283"/>
    </source>
</evidence>
<dbReference type="InterPro" id="IPR046913">
    <property type="entry name" value="ABC-3C_CTD7"/>
</dbReference>
<comment type="caution">
    <text evidence="2">The sequence shown here is derived from an EMBL/GenBank/DDBJ whole genome shotgun (WGS) entry which is preliminary data.</text>
</comment>
<feature type="domain" description="ABC-three component systems C-terminal" evidence="1">
    <location>
        <begin position="262"/>
        <end position="386"/>
    </location>
</feature>
<evidence type="ECO:0000313" key="2">
    <source>
        <dbReference type="EMBL" id="MBE1530392.1"/>
    </source>
</evidence>
<dbReference type="EMBL" id="JADBDZ010000001">
    <property type="protein sequence ID" value="MBE1530392.1"/>
    <property type="molecule type" value="Genomic_DNA"/>
</dbReference>
<evidence type="ECO:0000313" key="3">
    <source>
        <dbReference type="Proteomes" id="UP000627838"/>
    </source>
</evidence>
<proteinExistence type="predicted"/>
<accession>A0ABR9JIN2</accession>